<sequence>MAEKKKNDSTAQADRVQFSIFIAGTHHHRRHHRTRRGFNCFVIRRRPRSTLMRTDCSRIYTTVSRAISFVIIRIISFLFIRQEAEREHKGQRLRGGLMAPRTNGAFSLYVHKTLSRVLSLCCNMAKIRPRDDSSVGGQVMRRSMIFVTGPGVRGPGAGDLDSIKARGLRSEENRLFIQLSFERFKIESSTYIMIMYIFCARKSRKDEEARWPRVDFYYMINKCSYKASGAEKRQKKKLNPPRGERAFEKSHHNAGCAGKTHNSVSSAIGRKSSWRVHRGGRKNKTRNERRDKIIMADLDFNSCTCEAVAAAAAAAAATVSSCLVESSAYHIRDALYERAMRSRVCTETLGGVN</sequence>
<evidence type="ECO:0000313" key="2">
    <source>
        <dbReference type="EMBL" id="CAB0037287.1"/>
    </source>
</evidence>
<organism evidence="2 3">
    <name type="scientific">Trichogramma brassicae</name>
    <dbReference type="NCBI Taxonomy" id="86971"/>
    <lineage>
        <taxon>Eukaryota</taxon>
        <taxon>Metazoa</taxon>
        <taxon>Ecdysozoa</taxon>
        <taxon>Arthropoda</taxon>
        <taxon>Hexapoda</taxon>
        <taxon>Insecta</taxon>
        <taxon>Pterygota</taxon>
        <taxon>Neoptera</taxon>
        <taxon>Endopterygota</taxon>
        <taxon>Hymenoptera</taxon>
        <taxon>Apocrita</taxon>
        <taxon>Proctotrupomorpha</taxon>
        <taxon>Chalcidoidea</taxon>
        <taxon>Trichogrammatidae</taxon>
        <taxon>Trichogramma</taxon>
    </lineage>
</organism>
<reference evidence="2 3" key="1">
    <citation type="submission" date="2020-02" db="EMBL/GenBank/DDBJ databases">
        <authorList>
            <person name="Ferguson B K."/>
        </authorList>
    </citation>
    <scope>NUCLEOTIDE SEQUENCE [LARGE SCALE GENOMIC DNA]</scope>
</reference>
<keyword evidence="3" id="KW-1185">Reference proteome</keyword>
<protein>
    <submittedName>
        <fullName evidence="2">Uncharacterized protein</fullName>
    </submittedName>
</protein>
<accession>A0A6H5IJP7</accession>
<evidence type="ECO:0000313" key="3">
    <source>
        <dbReference type="Proteomes" id="UP000479190"/>
    </source>
</evidence>
<gene>
    <name evidence="2" type="ORF">TBRA_LOCUS9122</name>
</gene>
<dbReference type="EMBL" id="CADCXV010000847">
    <property type="protein sequence ID" value="CAB0037287.1"/>
    <property type="molecule type" value="Genomic_DNA"/>
</dbReference>
<name>A0A6H5IJP7_9HYME</name>
<feature type="region of interest" description="Disordered" evidence="1">
    <location>
        <begin position="230"/>
        <end position="268"/>
    </location>
</feature>
<dbReference type="AlphaFoldDB" id="A0A6H5IJP7"/>
<dbReference type="Proteomes" id="UP000479190">
    <property type="component" value="Unassembled WGS sequence"/>
</dbReference>
<evidence type="ECO:0000256" key="1">
    <source>
        <dbReference type="SAM" id="MobiDB-lite"/>
    </source>
</evidence>
<feature type="compositionally biased region" description="Basic and acidic residues" evidence="1">
    <location>
        <begin position="242"/>
        <end position="251"/>
    </location>
</feature>
<proteinExistence type="predicted"/>